<evidence type="ECO:0008006" key="3">
    <source>
        <dbReference type="Google" id="ProtNLM"/>
    </source>
</evidence>
<dbReference type="InterPro" id="IPR036866">
    <property type="entry name" value="RibonucZ/Hydroxyglut_hydro"/>
</dbReference>
<name>A0A7N0T5Q9_KALFE</name>
<dbReference type="Proteomes" id="UP000594263">
    <property type="component" value="Unplaced"/>
</dbReference>
<dbReference type="Pfam" id="PF13483">
    <property type="entry name" value="Lactamase_B_3"/>
    <property type="match status" value="1"/>
</dbReference>
<organism evidence="1 2">
    <name type="scientific">Kalanchoe fedtschenkoi</name>
    <name type="common">Lavender scallops</name>
    <name type="synonym">South American air plant</name>
    <dbReference type="NCBI Taxonomy" id="63787"/>
    <lineage>
        <taxon>Eukaryota</taxon>
        <taxon>Viridiplantae</taxon>
        <taxon>Streptophyta</taxon>
        <taxon>Embryophyta</taxon>
        <taxon>Tracheophyta</taxon>
        <taxon>Spermatophyta</taxon>
        <taxon>Magnoliopsida</taxon>
        <taxon>eudicotyledons</taxon>
        <taxon>Gunneridae</taxon>
        <taxon>Pentapetalae</taxon>
        <taxon>Saxifragales</taxon>
        <taxon>Crassulaceae</taxon>
        <taxon>Kalanchoe</taxon>
    </lineage>
</organism>
<evidence type="ECO:0000313" key="1">
    <source>
        <dbReference type="EnsemblPlants" id="Kaladp0024s0188.1.v1.1"/>
    </source>
</evidence>
<dbReference type="EnsemblPlants" id="Kaladp0024s0188.1.v1.1">
    <property type="protein sequence ID" value="Kaladp0024s0188.1.v1.1"/>
    <property type="gene ID" value="Kaladp0024s0188.v1.1"/>
</dbReference>
<sequence length="342" mass="37760">MALQCRFNFILSPFSFCKPKIQTLSPFSPTLYTSSSSDPKLSAQRHKVRNTVCAVTSKENSFGSSAVADTDIFKLTYLEVNGWLWEVNGLKLLVDPILVGNLDFGMPWLSDGAKKTLKNFSLSDLPDQIDCLLITQSLDDHCHLRTLRPLSQKYPNLRVIATRNAKTLLDPLFTNVTYIEPGQSHQISTADNASVEVRATGGPIVGLPWEPPEKSYMVTSPRGQLSLYFEPHCLNEENIVEKLQADIVITPVTKQLLSGLTLVSGQEDAVKLAKLLKAKFVVPMSKGDLDAKGLLTGFLQPQGTTESFKALMSQELPRVQVLEPTPGQPLEIRPPQNLRLAS</sequence>
<dbReference type="AlphaFoldDB" id="A0A7N0T5Q9"/>
<protein>
    <recommendedName>
        <fullName evidence="3">Metallo-beta-lactamase domain-containing protein</fullName>
    </recommendedName>
</protein>
<dbReference type="PANTHER" id="PTHR36142">
    <property type="entry name" value="METALLO-HYDROLASE/OXIDOREDUCTASE SUPERFAMILY PROTEIN"/>
    <property type="match status" value="1"/>
</dbReference>
<reference evidence="1" key="1">
    <citation type="submission" date="2021-01" db="UniProtKB">
        <authorList>
            <consortium name="EnsemblPlants"/>
        </authorList>
    </citation>
    <scope>IDENTIFICATION</scope>
</reference>
<dbReference type="Gene3D" id="3.60.15.10">
    <property type="entry name" value="Ribonuclease Z/Hydroxyacylglutathione hydrolase-like"/>
    <property type="match status" value="1"/>
</dbReference>
<dbReference type="Gramene" id="Kaladp0024s0188.1.v1.1">
    <property type="protein sequence ID" value="Kaladp0024s0188.1.v1.1"/>
    <property type="gene ID" value="Kaladp0024s0188.v1.1"/>
</dbReference>
<dbReference type="OMA" id="LDFGMPW"/>
<evidence type="ECO:0000313" key="2">
    <source>
        <dbReference type="Proteomes" id="UP000594263"/>
    </source>
</evidence>
<dbReference type="PANTHER" id="PTHR36142:SF2">
    <property type="entry name" value="METALLO-HYDROLASE_OXIDOREDUCTASE SUPERFAMILY PROTEIN"/>
    <property type="match status" value="1"/>
</dbReference>
<keyword evidence="2" id="KW-1185">Reference proteome</keyword>
<dbReference type="SUPFAM" id="SSF56281">
    <property type="entry name" value="Metallo-hydrolase/oxidoreductase"/>
    <property type="match status" value="1"/>
</dbReference>
<accession>A0A7N0T5Q9</accession>
<proteinExistence type="predicted"/>